<keyword evidence="2" id="KW-1185">Reference proteome</keyword>
<dbReference type="AlphaFoldDB" id="A0AAD5SZ41"/>
<protein>
    <submittedName>
        <fullName evidence="1">Uncharacterized protein</fullName>
    </submittedName>
</protein>
<dbReference type="PANTHER" id="PTHR28027">
    <property type="entry name" value="TRANSCRIPTIONAL REGULATOR MIT1"/>
    <property type="match status" value="1"/>
</dbReference>
<dbReference type="Proteomes" id="UP001211907">
    <property type="component" value="Unassembled WGS sequence"/>
</dbReference>
<name>A0AAD5SZ41_9FUNG</name>
<gene>
    <name evidence="1" type="ORF">HK100_001611</name>
</gene>
<dbReference type="Pfam" id="PF09729">
    <property type="entry name" value="Gti1_Pac2"/>
    <property type="match status" value="1"/>
</dbReference>
<dbReference type="PANTHER" id="PTHR28027:SF2">
    <property type="entry name" value="TRANSCRIPTIONAL REGULATOR MIT1"/>
    <property type="match status" value="1"/>
</dbReference>
<organism evidence="1 2">
    <name type="scientific">Physocladia obscura</name>
    <dbReference type="NCBI Taxonomy" id="109957"/>
    <lineage>
        <taxon>Eukaryota</taxon>
        <taxon>Fungi</taxon>
        <taxon>Fungi incertae sedis</taxon>
        <taxon>Chytridiomycota</taxon>
        <taxon>Chytridiomycota incertae sedis</taxon>
        <taxon>Chytridiomycetes</taxon>
        <taxon>Chytridiales</taxon>
        <taxon>Chytriomycetaceae</taxon>
        <taxon>Physocladia</taxon>
    </lineage>
</organism>
<sequence>MNDTKAPLYRNISGNYYPSPPFSEHATFSVPTPVIRQYVHHTNTNAYYCRLPNLNDSQQQQQFPHCRTQATAPVDTVQLKYGCETYFGFIKDRQDAILIVEACVQGQLKCMPVYKYTNFNFRSGSIVVITQKSYGITSSIRWRDGRHWTTSKLNEGFLLYRETAPLQKGFSSPQFPIEKFPLFTAGSLKSNTKLIPDGMAKRTISLTGSDGNWYRDSHYNTRQQRKSILKTPTEIPEFAVFGKQMRFSGKEIMKVAALTEASQPSLQFQSSSGCSCGGIKRLESLLRCDVWDHDVWFKQPLHLSPINRTQNENIN</sequence>
<evidence type="ECO:0000313" key="1">
    <source>
        <dbReference type="EMBL" id="KAJ3114610.1"/>
    </source>
</evidence>
<dbReference type="EMBL" id="JADGJH010001352">
    <property type="protein sequence ID" value="KAJ3114610.1"/>
    <property type="molecule type" value="Genomic_DNA"/>
</dbReference>
<proteinExistence type="predicted"/>
<reference evidence="1" key="1">
    <citation type="submission" date="2020-05" db="EMBL/GenBank/DDBJ databases">
        <title>Phylogenomic resolution of chytrid fungi.</title>
        <authorList>
            <person name="Stajich J.E."/>
            <person name="Amses K."/>
            <person name="Simmons R."/>
            <person name="Seto K."/>
            <person name="Myers J."/>
            <person name="Bonds A."/>
            <person name="Quandt C.A."/>
            <person name="Barry K."/>
            <person name="Liu P."/>
            <person name="Grigoriev I."/>
            <person name="Longcore J.E."/>
            <person name="James T.Y."/>
        </authorList>
    </citation>
    <scope>NUCLEOTIDE SEQUENCE</scope>
    <source>
        <strain evidence="1">JEL0513</strain>
    </source>
</reference>
<dbReference type="InterPro" id="IPR018608">
    <property type="entry name" value="Gti1/Pac2"/>
</dbReference>
<dbReference type="GO" id="GO:0003677">
    <property type="term" value="F:DNA binding"/>
    <property type="evidence" value="ECO:0007669"/>
    <property type="project" value="TreeGrafter"/>
</dbReference>
<comment type="caution">
    <text evidence="1">The sequence shown here is derived from an EMBL/GenBank/DDBJ whole genome shotgun (WGS) entry which is preliminary data.</text>
</comment>
<accession>A0AAD5SZ41</accession>
<evidence type="ECO:0000313" key="2">
    <source>
        <dbReference type="Proteomes" id="UP001211907"/>
    </source>
</evidence>